<dbReference type="PROSITE" id="PS51411">
    <property type="entry name" value="PSP1_C"/>
    <property type="match status" value="1"/>
</dbReference>
<dbReference type="InParanoid" id="A0A3N4KW44"/>
<dbReference type="EMBL" id="ML119122">
    <property type="protein sequence ID" value="RPB13482.1"/>
    <property type="molecule type" value="Genomic_DNA"/>
</dbReference>
<name>A0A3N4KW44_9PEZI</name>
<feature type="region of interest" description="Disordered" evidence="1">
    <location>
        <begin position="907"/>
        <end position="955"/>
    </location>
</feature>
<evidence type="ECO:0000256" key="1">
    <source>
        <dbReference type="SAM" id="MobiDB-lite"/>
    </source>
</evidence>
<dbReference type="InterPro" id="IPR047767">
    <property type="entry name" value="PSP1-like"/>
</dbReference>
<proteinExistence type="predicted"/>
<evidence type="ECO:0000259" key="2">
    <source>
        <dbReference type="PROSITE" id="PS51411"/>
    </source>
</evidence>
<feature type="compositionally biased region" description="Polar residues" evidence="1">
    <location>
        <begin position="1"/>
        <end position="27"/>
    </location>
</feature>
<dbReference type="PANTHER" id="PTHR43830">
    <property type="entry name" value="PROTEIN PSP1"/>
    <property type="match status" value="1"/>
</dbReference>
<feature type="compositionally biased region" description="Polar residues" evidence="1">
    <location>
        <begin position="939"/>
        <end position="955"/>
    </location>
</feature>
<dbReference type="OrthoDB" id="243127at2759"/>
<dbReference type="InterPro" id="IPR007557">
    <property type="entry name" value="PSP1_C"/>
</dbReference>
<feature type="compositionally biased region" description="Low complexity" evidence="1">
    <location>
        <begin position="676"/>
        <end position="691"/>
    </location>
</feature>
<dbReference type="PANTHER" id="PTHR43830:SF3">
    <property type="entry name" value="PROTEIN PSP1"/>
    <property type="match status" value="1"/>
</dbReference>
<feature type="region of interest" description="Disordered" evidence="1">
    <location>
        <begin position="647"/>
        <end position="696"/>
    </location>
</feature>
<dbReference type="GO" id="GO:0005737">
    <property type="term" value="C:cytoplasm"/>
    <property type="evidence" value="ECO:0007669"/>
    <property type="project" value="TreeGrafter"/>
</dbReference>
<feature type="compositionally biased region" description="Gly residues" evidence="1">
    <location>
        <begin position="296"/>
        <end position="306"/>
    </location>
</feature>
<feature type="region of interest" description="Disordered" evidence="1">
    <location>
        <begin position="190"/>
        <end position="311"/>
    </location>
</feature>
<evidence type="ECO:0000313" key="4">
    <source>
        <dbReference type="Proteomes" id="UP000277580"/>
    </source>
</evidence>
<feature type="region of interest" description="Disordered" evidence="1">
    <location>
        <begin position="410"/>
        <end position="440"/>
    </location>
</feature>
<feature type="domain" description="PSP1 C-terminal" evidence="2">
    <location>
        <begin position="702"/>
        <end position="787"/>
    </location>
</feature>
<feature type="compositionally biased region" description="Polar residues" evidence="1">
    <location>
        <begin position="37"/>
        <end position="46"/>
    </location>
</feature>
<protein>
    <recommendedName>
        <fullName evidence="2">PSP1 C-terminal domain-containing protein</fullName>
    </recommendedName>
</protein>
<feature type="compositionally biased region" description="Polar residues" evidence="1">
    <location>
        <begin position="658"/>
        <end position="675"/>
    </location>
</feature>
<feature type="compositionally biased region" description="Polar residues" evidence="1">
    <location>
        <begin position="907"/>
        <end position="922"/>
    </location>
</feature>
<sequence>MSDVPSTNTPRLSDISSIDSPRTSLDHTSAAGMSGGQPITSGSNFNPLGGSGSLMVLDESRLRRASPDSDALVSSDEEAEQNQHSYFSQHKNSAISALSSRRPSYAAEFQNRHRTYSVAGGGPLSPTSSHPAAPAGDTAAWAAGLQGANQSLAPIWNSIWNSEPSRKSPPGPLDVRRSSVAALSSHSPLFVGSEALPSPTSMVPPSSGDFPIPIPLQPQLRNYRSMSFSVGQQPRELDERSRLSPPVGGPRPHAAPGLHHRPSRPSLLSGEQYPGESTPLRSVFETEDDDENDPGRPGGSSNGAGGYLHSNGVNATQQAMQMRARYESMRLRNRSASTANISLAAGFGGGMSSGLGGNRDEKGLTHEEFDSALADDDELDYHHYSEQRRFSEAPPRSLSIYAENQRLESLRRQHWQSPSGPFGGPESGSQSRRHSFAGRLPMGDGLEFGMASDLLGKRANSPPRYGENGLLGVNNRSGGYLSLTDAPISDASGKEFYMNEENRLRQRQNFPNVGGMGPSPATPPNQHHLQHLQAYQAPARIPSPPSTGSHRAMMGMPPHHAQQPRSQQLLYFVTFKAQRGDVFYVQEGTGLRVRNGDLVIVEADRGTDLGTVVAENITWQKAKDMKEHHAKEQYNWLMMFATRRPTAPGAPPNGTGNMHNSVNGGAAPFTNSGNTGAMPGAMPGAHGPMQGQEGAPTELKPKMIKRLAQVHEIQTLRDKEANEAKAKRVCQQKVLEHRLPMEILDAEFQMDWKKLTFYYFADSYINFNSLVTDLFKVYKTRIWMSAMNPASFAHPTGLHQPGSGLGASGALGPIDPSEQPQQMIHHSQFSGINQGYPGYGPPVAANGAMMGVHSRGHQQALLQQMSAPGQNPMLQMTASGFPPRHSPHGAVAAHQDFSHLPQQQLNGYNHSQSFMNGSGNHHSQAHLGGNVDSHAPNGNPDNSWMNLQGLSLNSH</sequence>
<feature type="compositionally biased region" description="Polar residues" evidence="1">
    <location>
        <begin position="219"/>
        <end position="232"/>
    </location>
</feature>
<dbReference type="AlphaFoldDB" id="A0A3N4KW44"/>
<feature type="compositionally biased region" description="Low complexity" evidence="1">
    <location>
        <begin position="647"/>
        <end position="657"/>
    </location>
</feature>
<reference evidence="3 4" key="1">
    <citation type="journal article" date="2018" name="Nat. Ecol. Evol.">
        <title>Pezizomycetes genomes reveal the molecular basis of ectomycorrhizal truffle lifestyle.</title>
        <authorList>
            <person name="Murat C."/>
            <person name="Payen T."/>
            <person name="Noel B."/>
            <person name="Kuo A."/>
            <person name="Morin E."/>
            <person name="Chen J."/>
            <person name="Kohler A."/>
            <person name="Krizsan K."/>
            <person name="Balestrini R."/>
            <person name="Da Silva C."/>
            <person name="Montanini B."/>
            <person name="Hainaut M."/>
            <person name="Levati E."/>
            <person name="Barry K.W."/>
            <person name="Belfiori B."/>
            <person name="Cichocki N."/>
            <person name="Clum A."/>
            <person name="Dockter R.B."/>
            <person name="Fauchery L."/>
            <person name="Guy J."/>
            <person name="Iotti M."/>
            <person name="Le Tacon F."/>
            <person name="Lindquist E.A."/>
            <person name="Lipzen A."/>
            <person name="Malagnac F."/>
            <person name="Mello A."/>
            <person name="Molinier V."/>
            <person name="Miyauchi S."/>
            <person name="Poulain J."/>
            <person name="Riccioni C."/>
            <person name="Rubini A."/>
            <person name="Sitrit Y."/>
            <person name="Splivallo R."/>
            <person name="Traeger S."/>
            <person name="Wang M."/>
            <person name="Zifcakova L."/>
            <person name="Wipf D."/>
            <person name="Zambonelli A."/>
            <person name="Paolocci F."/>
            <person name="Nowrousian M."/>
            <person name="Ottonello S."/>
            <person name="Baldrian P."/>
            <person name="Spatafora J.W."/>
            <person name="Henrissat B."/>
            <person name="Nagy L.G."/>
            <person name="Aury J.M."/>
            <person name="Wincker P."/>
            <person name="Grigoriev I.V."/>
            <person name="Bonfante P."/>
            <person name="Martin F.M."/>
        </authorList>
    </citation>
    <scope>NUCLEOTIDE SEQUENCE [LARGE SCALE GENOMIC DNA]</scope>
    <source>
        <strain evidence="3 4">CCBAS932</strain>
    </source>
</reference>
<dbReference type="Pfam" id="PF04468">
    <property type="entry name" value="PSP1"/>
    <property type="match status" value="1"/>
</dbReference>
<organism evidence="3 4">
    <name type="scientific">Morchella conica CCBAS932</name>
    <dbReference type="NCBI Taxonomy" id="1392247"/>
    <lineage>
        <taxon>Eukaryota</taxon>
        <taxon>Fungi</taxon>
        <taxon>Dikarya</taxon>
        <taxon>Ascomycota</taxon>
        <taxon>Pezizomycotina</taxon>
        <taxon>Pezizomycetes</taxon>
        <taxon>Pezizales</taxon>
        <taxon>Morchellaceae</taxon>
        <taxon>Morchella</taxon>
    </lineage>
</organism>
<feature type="compositionally biased region" description="Basic and acidic residues" evidence="1">
    <location>
        <begin position="58"/>
        <end position="67"/>
    </location>
</feature>
<dbReference type="Proteomes" id="UP000277580">
    <property type="component" value="Unassembled WGS sequence"/>
</dbReference>
<gene>
    <name evidence="3" type="ORF">P167DRAFT_544484</name>
</gene>
<feature type="region of interest" description="Disordered" evidence="1">
    <location>
        <begin position="1"/>
        <end position="93"/>
    </location>
</feature>
<feature type="compositionally biased region" description="Polar residues" evidence="1">
    <location>
        <begin position="82"/>
        <end position="93"/>
    </location>
</feature>
<accession>A0A3N4KW44</accession>
<evidence type="ECO:0000313" key="3">
    <source>
        <dbReference type="EMBL" id="RPB13482.1"/>
    </source>
</evidence>
<keyword evidence="4" id="KW-1185">Reference proteome</keyword>